<comment type="caution">
    <text evidence="6">The sequence shown here is derived from an EMBL/GenBank/DDBJ whole genome shotgun (WGS) entry which is preliminary data.</text>
</comment>
<dbReference type="Proteomes" id="UP000663843">
    <property type="component" value="Unassembled WGS sequence"/>
</dbReference>
<reference evidence="6" key="1">
    <citation type="submission" date="2021-01" db="EMBL/GenBank/DDBJ databases">
        <authorList>
            <person name="Kaushik A."/>
        </authorList>
    </citation>
    <scope>NUCLEOTIDE SEQUENCE</scope>
    <source>
        <strain evidence="6">AG2-2IIIB</strain>
    </source>
</reference>
<feature type="domain" description="Peptidase C14 caspase" evidence="5">
    <location>
        <begin position="789"/>
        <end position="1056"/>
    </location>
</feature>
<evidence type="ECO:0000256" key="2">
    <source>
        <dbReference type="ARBA" id="ARBA00022703"/>
    </source>
</evidence>
<proteinExistence type="inferred from homology"/>
<keyword evidence="2" id="KW-0053">Apoptosis</keyword>
<evidence type="ECO:0000313" key="7">
    <source>
        <dbReference type="Proteomes" id="UP000663843"/>
    </source>
</evidence>
<evidence type="ECO:0000259" key="5">
    <source>
        <dbReference type="Pfam" id="PF00656"/>
    </source>
</evidence>
<evidence type="ECO:0000256" key="1">
    <source>
        <dbReference type="ARBA" id="ARBA00009005"/>
    </source>
</evidence>
<feature type="domain" description="Peptidase C14 caspase" evidence="5">
    <location>
        <begin position="57"/>
        <end position="346"/>
    </location>
</feature>
<sequence length="1060" mass="117433">MSRPSFDSSLAPSSPKSFGSLKPGAGDLESPVNVQLPYGTSSTNAQQSTRVSNCTGKKKALCIGINYRGIQPKERELEGCINDANNLAEFLINQFGFQRQNVIRLTDDATDPYLLPTKANIISAMKWLVQDAKPDDSLFFHFSGHGGQTEDLEGDEIDGFDEVIYPLDFETSGHIVDDTMHDLIVRPIPPGCRLTALFDCSHSGTILDLPYVYTSRGKTKEPSRWVDLGQGLSDAGRSTMRGDMKGMLKGFGSMFKSETRLQKRAAQYAKKTRTSPADIVAWSACKDFEQSDDVVDDGRAIGAISYAFTEALRQQPRQPYQELLNNIRDIVSNKCDQKPQLTCSHPIDPSTIHGLINTYSNRVGKKKALCIGINYRGVQDEELEGCINDANNVAEFLTHQLGFEPQNIIKLTDDATESDRLPTRANIISAMNWLVKDAKPGDSFFFHFSGHGGQTEDLEGDEVDGYDEVIFPVDFRENGHIDDDMLHDLIVRPLPPGCRLTGLFDCGHAGTALDLPYGYTSRGRVKGPSRWVDAGQGLLAVGRSCMRGDVKGILQGFGSMFKPETHTQKKAARHAKKTRTSSADVVSWAACKDSGRSHDVVEDNKIIGAMSYAFIKALSQQPQQSYQQLLHRVRELIQEKFECDQKPQLTCSHPIAVNYYLVLLHPIRTQHFDSPPATPPLVPGNTYSPPMSPGSMLLGSPRSSHVRYSGQTYGWQAERIADPESYTSMGDRSIARDSWCSSPTEQQALVNDIMGYFPEEPVTNNAQAPTDAYAQDRREQWPHVPYPGRKKALCIGINYTGLDVELQGCINDVHKIADFLTVQFGYKPEDIWKLTDDTMDPDCLPTKDNIITAMRWLVEDAQPTDSFFFHFSGHGGQTKDTDGDEADGFDEVIYPLDYEHVGHIVDDDMHEIMVKCLPAGCRLTAIFDCSHSGSALDLPYTYSTDGKLKEHSQLAETGRGLLNIGKFCARGDVTGAIKGLGSVIKPTTSRRVRRQATKIARETRTSEADVVSWAACKDSEKSDDAYEGQEAVGAMSYAFIEALRQKPHQSYRLDDLLHSC</sequence>
<name>A0A8H3D809_9AGAM</name>
<gene>
    <name evidence="6" type="ORF">RDB_LOCUS162631</name>
</gene>
<evidence type="ECO:0000256" key="3">
    <source>
        <dbReference type="ARBA" id="ARBA00022807"/>
    </source>
</evidence>
<dbReference type="InterPro" id="IPR011600">
    <property type="entry name" value="Pept_C14_caspase"/>
</dbReference>
<dbReference type="InterPro" id="IPR029030">
    <property type="entry name" value="Caspase-like_dom_sf"/>
</dbReference>
<dbReference type="AlphaFoldDB" id="A0A8H3D809"/>
<comment type="similarity">
    <text evidence="1">Belongs to the peptidase C14B family.</text>
</comment>
<evidence type="ECO:0000313" key="6">
    <source>
        <dbReference type="EMBL" id="CAE6518649.1"/>
    </source>
</evidence>
<dbReference type="Pfam" id="PF00656">
    <property type="entry name" value="Peptidase_C14"/>
    <property type="match status" value="3"/>
</dbReference>
<feature type="region of interest" description="Disordered" evidence="4">
    <location>
        <begin position="1"/>
        <end position="24"/>
    </location>
</feature>
<keyword evidence="3" id="KW-0788">Thiol protease</keyword>
<dbReference type="Gene3D" id="3.40.50.12660">
    <property type="match status" value="3"/>
</dbReference>
<accession>A0A8H3D809</accession>
<keyword evidence="3" id="KW-0645">Protease</keyword>
<dbReference type="SUPFAM" id="SSF52129">
    <property type="entry name" value="Caspase-like"/>
    <property type="match status" value="3"/>
</dbReference>
<feature type="domain" description="Peptidase C14 caspase" evidence="5">
    <location>
        <begin position="365"/>
        <end position="654"/>
    </location>
</feature>
<dbReference type="EMBL" id="CAJMWT010006663">
    <property type="protein sequence ID" value="CAE6518649.1"/>
    <property type="molecule type" value="Genomic_DNA"/>
</dbReference>
<dbReference type="GO" id="GO:0004197">
    <property type="term" value="F:cysteine-type endopeptidase activity"/>
    <property type="evidence" value="ECO:0007669"/>
    <property type="project" value="InterPro"/>
</dbReference>
<dbReference type="GO" id="GO:0006508">
    <property type="term" value="P:proteolysis"/>
    <property type="evidence" value="ECO:0007669"/>
    <property type="project" value="InterPro"/>
</dbReference>
<evidence type="ECO:0000256" key="4">
    <source>
        <dbReference type="SAM" id="MobiDB-lite"/>
    </source>
</evidence>
<feature type="compositionally biased region" description="Polar residues" evidence="4">
    <location>
        <begin position="1"/>
        <end position="17"/>
    </location>
</feature>
<dbReference type="GO" id="GO:0006915">
    <property type="term" value="P:apoptotic process"/>
    <property type="evidence" value="ECO:0007669"/>
    <property type="project" value="UniProtKB-KW"/>
</dbReference>
<dbReference type="PANTHER" id="PTHR48104">
    <property type="entry name" value="METACASPASE-4"/>
    <property type="match status" value="1"/>
</dbReference>
<protein>
    <recommendedName>
        <fullName evidence="5">Peptidase C14 caspase domain-containing protein</fullName>
    </recommendedName>
</protein>
<dbReference type="PANTHER" id="PTHR48104:SF30">
    <property type="entry name" value="METACASPASE-1"/>
    <property type="match status" value="1"/>
</dbReference>
<dbReference type="GO" id="GO:0005737">
    <property type="term" value="C:cytoplasm"/>
    <property type="evidence" value="ECO:0007669"/>
    <property type="project" value="TreeGrafter"/>
</dbReference>
<organism evidence="6 7">
    <name type="scientific">Rhizoctonia solani</name>
    <dbReference type="NCBI Taxonomy" id="456999"/>
    <lineage>
        <taxon>Eukaryota</taxon>
        <taxon>Fungi</taxon>
        <taxon>Dikarya</taxon>
        <taxon>Basidiomycota</taxon>
        <taxon>Agaricomycotina</taxon>
        <taxon>Agaricomycetes</taxon>
        <taxon>Cantharellales</taxon>
        <taxon>Ceratobasidiaceae</taxon>
        <taxon>Rhizoctonia</taxon>
    </lineage>
</organism>
<keyword evidence="3" id="KW-0378">Hydrolase</keyword>
<dbReference type="Gene3D" id="3.40.50.1460">
    <property type="match status" value="1"/>
</dbReference>
<dbReference type="InterPro" id="IPR050452">
    <property type="entry name" value="Metacaspase"/>
</dbReference>